<dbReference type="RefSeq" id="WP_131919558.1">
    <property type="nucleotide sequence ID" value="NZ_JAOQNU010000015.1"/>
</dbReference>
<dbReference type="InterPro" id="IPR027417">
    <property type="entry name" value="P-loop_NTPase"/>
</dbReference>
<reference evidence="2 3" key="1">
    <citation type="submission" date="2019-03" db="EMBL/GenBank/DDBJ databases">
        <title>Genomic Encyclopedia of Type Strains, Phase IV (KMG-IV): sequencing the most valuable type-strain genomes for metagenomic binning, comparative biology and taxonomic classification.</title>
        <authorList>
            <person name="Goeker M."/>
        </authorList>
    </citation>
    <scope>NUCLEOTIDE SEQUENCE [LARGE SCALE GENOMIC DNA]</scope>
    <source>
        <strain evidence="2 3">DSM 11170</strain>
    </source>
</reference>
<dbReference type="SUPFAM" id="SSF52540">
    <property type="entry name" value="P-loop containing nucleoside triphosphate hydrolases"/>
    <property type="match status" value="1"/>
</dbReference>
<name>A0A4R2RIT9_9FIRM</name>
<protein>
    <submittedName>
        <fullName evidence="2">AAA domain-containing protein</fullName>
    </submittedName>
</protein>
<dbReference type="Pfam" id="PF13086">
    <property type="entry name" value="AAA_11"/>
    <property type="match status" value="1"/>
</dbReference>
<dbReference type="OrthoDB" id="9757917at2"/>
<keyword evidence="3" id="KW-1185">Reference proteome</keyword>
<sequence>MTTSADRIREFLHVIEEKITALKKSQNDSNIPLHHGRLVSQSSGRSIYQFSLENPYTLGDDIPGELEIGGNRYPCQTISCHIISEQNTGQKNDQNIDQKSGQCKGLHVALQGSLGHSIPVATLSMHPRHLWEMLHQKYINALSTPDQFAMSERVFQGASERLPALTAPTDTTDITNITDTINTTATTDADKAHALAHAVVAHAKQGRRILLVSRTHRSVDEAMETIVQHAEGKPLYQQGKLLRLGGLYPALGERFPLVLPEKIETQKTMLLIHKKRALQLELTAQKASLARYQKLFAYIEKQKSHQETVAHLQATIHDLVQSIDRAKAGLAAQQILIRERNRQMVDALNAGFFQRMFNKQNPDQLSEKIQIHQQTISEQEKVIAGFQQLRSFHQDQLDKAQAELTTCTDELKTLAATLGVDPDVALSVKEKKEQGIVVVDRAIQSLNQEIEAIRQHILDEAKLVATTMTNVVTDRLLEKSFFDVLIINEANRVPLPLIYWAASKATQAVTLVSDVSQWTDYRLCIPNKNRGDEIPPL</sequence>
<organism evidence="2 3">
    <name type="scientific">Heliophilum fasciatum</name>
    <dbReference type="NCBI Taxonomy" id="35700"/>
    <lineage>
        <taxon>Bacteria</taxon>
        <taxon>Bacillati</taxon>
        <taxon>Bacillota</taxon>
        <taxon>Clostridia</taxon>
        <taxon>Eubacteriales</taxon>
        <taxon>Heliobacteriaceae</taxon>
        <taxon>Heliophilum</taxon>
    </lineage>
</organism>
<dbReference type="Proteomes" id="UP000294813">
    <property type="component" value="Unassembled WGS sequence"/>
</dbReference>
<dbReference type="Gene3D" id="3.40.50.300">
    <property type="entry name" value="P-loop containing nucleotide triphosphate hydrolases"/>
    <property type="match status" value="1"/>
</dbReference>
<gene>
    <name evidence="2" type="ORF">EDD73_11666</name>
</gene>
<evidence type="ECO:0000259" key="1">
    <source>
        <dbReference type="Pfam" id="PF13086"/>
    </source>
</evidence>
<dbReference type="InterPro" id="IPR041677">
    <property type="entry name" value="DNA2/NAM7_AAA_11"/>
</dbReference>
<accession>A0A4R2RIT9</accession>
<evidence type="ECO:0000313" key="3">
    <source>
        <dbReference type="Proteomes" id="UP000294813"/>
    </source>
</evidence>
<comment type="caution">
    <text evidence="2">The sequence shown here is derived from an EMBL/GenBank/DDBJ whole genome shotgun (WGS) entry which is preliminary data.</text>
</comment>
<dbReference type="GO" id="GO:0004386">
    <property type="term" value="F:helicase activity"/>
    <property type="evidence" value="ECO:0007669"/>
    <property type="project" value="InterPro"/>
</dbReference>
<proteinExistence type="predicted"/>
<dbReference type="EMBL" id="SLXT01000016">
    <property type="protein sequence ID" value="TCP63722.1"/>
    <property type="molecule type" value="Genomic_DNA"/>
</dbReference>
<evidence type="ECO:0000313" key="2">
    <source>
        <dbReference type="EMBL" id="TCP63722.1"/>
    </source>
</evidence>
<feature type="domain" description="DNA2/NAM7 helicase helicase" evidence="1">
    <location>
        <begin position="191"/>
        <end position="517"/>
    </location>
</feature>
<dbReference type="AlphaFoldDB" id="A0A4R2RIT9"/>